<protein>
    <submittedName>
        <fullName evidence="2">Uncharacterized protein</fullName>
    </submittedName>
</protein>
<organism evidence="2 3">
    <name type="scientific">Paenibacillus tianjinensis</name>
    <dbReference type="NCBI Taxonomy" id="2810347"/>
    <lineage>
        <taxon>Bacteria</taxon>
        <taxon>Bacillati</taxon>
        <taxon>Bacillota</taxon>
        <taxon>Bacilli</taxon>
        <taxon>Bacillales</taxon>
        <taxon>Paenibacillaceae</taxon>
        <taxon>Paenibacillus</taxon>
    </lineage>
</organism>
<evidence type="ECO:0000313" key="3">
    <source>
        <dbReference type="Proteomes" id="UP000663452"/>
    </source>
</evidence>
<dbReference type="EMBL" id="CP070969">
    <property type="protein sequence ID" value="QSF46418.1"/>
    <property type="molecule type" value="Genomic_DNA"/>
</dbReference>
<dbReference type="Proteomes" id="UP000663452">
    <property type="component" value="Chromosome"/>
</dbReference>
<feature type="region of interest" description="Disordered" evidence="1">
    <location>
        <begin position="1"/>
        <end position="24"/>
    </location>
</feature>
<evidence type="ECO:0000256" key="1">
    <source>
        <dbReference type="SAM" id="MobiDB-lite"/>
    </source>
</evidence>
<dbReference type="RefSeq" id="WP_206103896.1">
    <property type="nucleotide sequence ID" value="NZ_CP070969.1"/>
</dbReference>
<sequence length="52" mass="5850">MSAPLQRNPLHSEEVASLSGEQQNVSDHLVELSSKLENASLILKERLSEFRM</sequence>
<gene>
    <name evidence="2" type="ORF">JRJ22_07505</name>
</gene>
<name>A0ABX7LE70_9BACL</name>
<accession>A0ABX7LE70</accession>
<evidence type="ECO:0000313" key="2">
    <source>
        <dbReference type="EMBL" id="QSF46418.1"/>
    </source>
</evidence>
<keyword evidence="3" id="KW-1185">Reference proteome</keyword>
<reference evidence="2 3" key="1">
    <citation type="submission" date="2021-02" db="EMBL/GenBank/DDBJ databases">
        <title>Paenibacillus tianjinensis sp. nov.</title>
        <authorList>
            <person name="Liu H."/>
        </authorList>
    </citation>
    <scope>NUCLEOTIDE SEQUENCE [LARGE SCALE GENOMIC DNA]</scope>
    <source>
        <strain evidence="2 3">TB2019</strain>
    </source>
</reference>
<proteinExistence type="predicted"/>